<gene>
    <name evidence="5" type="ORF">DARMORV10_A10P05940.1</name>
</gene>
<dbReference type="GO" id="GO:0017040">
    <property type="term" value="F:N-acylsphingosine amidohydrolase activity"/>
    <property type="evidence" value="ECO:0007669"/>
    <property type="project" value="InterPro"/>
</dbReference>
<keyword evidence="3" id="KW-0732">Signal</keyword>
<dbReference type="GO" id="GO:0046872">
    <property type="term" value="F:metal ion binding"/>
    <property type="evidence" value="ECO:0007669"/>
    <property type="project" value="UniProtKB-KW"/>
</dbReference>
<dbReference type="AlphaFoldDB" id="A0A817B2Q0"/>
<proteinExistence type="predicted"/>
<dbReference type="Pfam" id="PF04734">
    <property type="entry name" value="Ceramidase_alk"/>
    <property type="match status" value="1"/>
</dbReference>
<dbReference type="GO" id="GO:0046514">
    <property type="term" value="P:ceramide catabolic process"/>
    <property type="evidence" value="ECO:0007669"/>
    <property type="project" value="InterPro"/>
</dbReference>
<feature type="signal peptide" evidence="3">
    <location>
        <begin position="1"/>
        <end position="27"/>
    </location>
</feature>
<evidence type="ECO:0000256" key="2">
    <source>
        <dbReference type="SAM" id="MobiDB-lite"/>
    </source>
</evidence>
<evidence type="ECO:0000259" key="4">
    <source>
        <dbReference type="Pfam" id="PF04734"/>
    </source>
</evidence>
<accession>A0A817B2Q0</accession>
<sequence>MMELLSLLRLWISFFFISTLLLLRVDSHSEYLIGMGSYDITGPAADVNMMGYANMDQVASGIHFRLRARTFIISDPEGKRVVFVNIDARMASQIVTLKVIERLKARYGDLYTEKNVGISGIHTHAGPGGYLPYVVYIVTSLGFVRQSFEALVNGIENSIIQAHENLSPGSIFINKGTIEDVDDMCKEDDVGKTTSASGVGSSRSESSSVPP</sequence>
<feature type="compositionally biased region" description="Low complexity" evidence="2">
    <location>
        <begin position="195"/>
        <end position="211"/>
    </location>
</feature>
<feature type="binding site" evidence="1">
    <location>
        <position position="122"/>
    </location>
    <ligand>
        <name>Zn(2+)</name>
        <dbReference type="ChEBI" id="CHEBI:29105"/>
    </ligand>
</feature>
<dbReference type="PANTHER" id="PTHR12670:SF1">
    <property type="entry name" value="NEUTRAL CERAMIDASE"/>
    <property type="match status" value="1"/>
</dbReference>
<dbReference type="InterPro" id="IPR031329">
    <property type="entry name" value="NEUT/ALK_ceramidase_N"/>
</dbReference>
<dbReference type="EMBL" id="HG994364">
    <property type="protein sequence ID" value="CAF2316039.1"/>
    <property type="molecule type" value="Genomic_DNA"/>
</dbReference>
<protein>
    <submittedName>
        <fullName evidence="5">(rape) hypothetical protein</fullName>
    </submittedName>
</protein>
<feature type="chain" id="PRO_5032583023" evidence="3">
    <location>
        <begin position="28"/>
        <end position="211"/>
    </location>
</feature>
<name>A0A817B2Q0_BRANA</name>
<evidence type="ECO:0000256" key="1">
    <source>
        <dbReference type="PIRSR" id="PIRSR606823-2"/>
    </source>
</evidence>
<organism evidence="5">
    <name type="scientific">Brassica napus</name>
    <name type="common">Rape</name>
    <dbReference type="NCBI Taxonomy" id="3708"/>
    <lineage>
        <taxon>Eukaryota</taxon>
        <taxon>Viridiplantae</taxon>
        <taxon>Streptophyta</taxon>
        <taxon>Embryophyta</taxon>
        <taxon>Tracheophyta</taxon>
        <taxon>Spermatophyta</taxon>
        <taxon>Magnoliopsida</taxon>
        <taxon>eudicotyledons</taxon>
        <taxon>Gunneridae</taxon>
        <taxon>Pentapetalae</taxon>
        <taxon>rosids</taxon>
        <taxon>malvids</taxon>
        <taxon>Brassicales</taxon>
        <taxon>Brassicaceae</taxon>
        <taxon>Brassiceae</taxon>
        <taxon>Brassica</taxon>
    </lineage>
</organism>
<dbReference type="InterPro" id="IPR006823">
    <property type="entry name" value="Ceramidase_alk"/>
</dbReference>
<keyword evidence="1" id="KW-0479">Metal-binding</keyword>
<evidence type="ECO:0000313" key="5">
    <source>
        <dbReference type="EMBL" id="CAF2316039.1"/>
    </source>
</evidence>
<evidence type="ECO:0000256" key="3">
    <source>
        <dbReference type="SAM" id="SignalP"/>
    </source>
</evidence>
<dbReference type="PANTHER" id="PTHR12670">
    <property type="entry name" value="CERAMIDASE"/>
    <property type="match status" value="1"/>
</dbReference>
<feature type="region of interest" description="Disordered" evidence="2">
    <location>
        <begin position="185"/>
        <end position="211"/>
    </location>
</feature>
<dbReference type="GO" id="GO:0016020">
    <property type="term" value="C:membrane"/>
    <property type="evidence" value="ECO:0007669"/>
    <property type="project" value="GOC"/>
</dbReference>
<comment type="cofactor">
    <cofactor evidence="1">
        <name>Zn(2+)</name>
        <dbReference type="ChEBI" id="CHEBI:29105"/>
    </cofactor>
    <text evidence="1">Binds 1 zinc ion per subunit.</text>
</comment>
<reference evidence="5" key="1">
    <citation type="submission" date="2021-01" db="EMBL/GenBank/DDBJ databases">
        <authorList>
            <consortium name="Genoscope - CEA"/>
            <person name="William W."/>
        </authorList>
    </citation>
    <scope>NUCLEOTIDE SEQUENCE</scope>
</reference>
<keyword evidence="1" id="KW-0862">Zinc</keyword>
<feature type="domain" description="Neutral/alkaline non-lysosomal ceramidase N-terminal" evidence="4">
    <location>
        <begin position="31"/>
        <end position="181"/>
    </location>
</feature>
<dbReference type="Proteomes" id="UP001295469">
    <property type="component" value="Chromosome A10"/>
</dbReference>